<dbReference type="PROSITE" id="PS51257">
    <property type="entry name" value="PROKAR_LIPOPROTEIN"/>
    <property type="match status" value="1"/>
</dbReference>
<dbReference type="PIRSF" id="PIRSF028688">
    <property type="entry name" value="UCP_imp_028688"/>
    <property type="match status" value="1"/>
</dbReference>
<dbReference type="OrthoDB" id="6116374at2"/>
<dbReference type="EMBL" id="PIQF01000001">
    <property type="protein sequence ID" value="RUO77003.1"/>
    <property type="molecule type" value="Genomic_DNA"/>
</dbReference>
<protein>
    <recommendedName>
        <fullName evidence="1">FlgO domain-containing protein</fullName>
    </recommendedName>
</protein>
<dbReference type="Pfam" id="PF17680">
    <property type="entry name" value="FlgO"/>
    <property type="match status" value="1"/>
</dbReference>
<name>A0A432ZGH2_9GAMM</name>
<sequence length="193" mass="20970">MKSLLIVALTALVAISGCTVLPKPQESSKLDKQRTPYASPASSRYAADIAEQLAAQATTASADMVVGVTTLSGVTSDYNEGTPFAQTLTQQLMTELHRQNIPLMDFKTTDFIRVTDSGDFALTRDYLEIDEILPITHVVVGTMAQHRQGVMVSARLVDINSKDVVSVAQTFIPEVVVRQLHEQGDKAIIRKAP</sequence>
<reference evidence="2 3" key="1">
    <citation type="journal article" date="2011" name="Front. Microbiol.">
        <title>Genomic signatures of strain selection and enhancement in Bacillus atrophaeus var. globigii, a historical biowarfare simulant.</title>
        <authorList>
            <person name="Gibbons H.S."/>
            <person name="Broomall S.M."/>
            <person name="McNew L.A."/>
            <person name="Daligault H."/>
            <person name="Chapman C."/>
            <person name="Bruce D."/>
            <person name="Karavis M."/>
            <person name="Krepps M."/>
            <person name="McGregor P.A."/>
            <person name="Hong C."/>
            <person name="Park K.H."/>
            <person name="Akmal A."/>
            <person name="Feldman A."/>
            <person name="Lin J.S."/>
            <person name="Chang W.E."/>
            <person name="Higgs B.W."/>
            <person name="Demirev P."/>
            <person name="Lindquist J."/>
            <person name="Liem A."/>
            <person name="Fochler E."/>
            <person name="Read T.D."/>
            <person name="Tapia R."/>
            <person name="Johnson S."/>
            <person name="Bishop-Lilly K.A."/>
            <person name="Detter C."/>
            <person name="Han C."/>
            <person name="Sozhamannan S."/>
            <person name="Rosenzweig C.N."/>
            <person name="Skowronski E.W."/>
        </authorList>
    </citation>
    <scope>NUCLEOTIDE SEQUENCE [LARGE SCALE GENOMIC DNA]</scope>
    <source>
        <strain evidence="2 3">CL-SP19</strain>
    </source>
</reference>
<dbReference type="RefSeq" id="WP_126783274.1">
    <property type="nucleotide sequence ID" value="NZ_PIQF01000001.1"/>
</dbReference>
<evidence type="ECO:0000259" key="1">
    <source>
        <dbReference type="Pfam" id="PF17680"/>
    </source>
</evidence>
<dbReference type="InterPro" id="IPR014549">
    <property type="entry name" value="FlgO"/>
</dbReference>
<dbReference type="Proteomes" id="UP000287908">
    <property type="component" value="Unassembled WGS sequence"/>
</dbReference>
<dbReference type="AlphaFoldDB" id="A0A432ZGH2"/>
<gene>
    <name evidence="2" type="ORF">CWI81_00400</name>
</gene>
<keyword evidence="3" id="KW-1185">Reference proteome</keyword>
<proteinExistence type="predicted"/>
<organism evidence="2 3">
    <name type="scientific">Idiomarina seosinensis</name>
    <dbReference type="NCBI Taxonomy" id="281739"/>
    <lineage>
        <taxon>Bacteria</taxon>
        <taxon>Pseudomonadati</taxon>
        <taxon>Pseudomonadota</taxon>
        <taxon>Gammaproteobacteria</taxon>
        <taxon>Alteromonadales</taxon>
        <taxon>Idiomarinaceae</taxon>
        <taxon>Idiomarina</taxon>
    </lineage>
</organism>
<comment type="caution">
    <text evidence="2">The sequence shown here is derived from an EMBL/GenBank/DDBJ whole genome shotgun (WGS) entry which is preliminary data.</text>
</comment>
<accession>A0A432ZGH2</accession>
<feature type="domain" description="FlgO" evidence="1">
    <location>
        <begin position="48"/>
        <end position="175"/>
    </location>
</feature>
<dbReference type="InterPro" id="IPR041215">
    <property type="entry name" value="FlgO_dom"/>
</dbReference>
<evidence type="ECO:0000313" key="2">
    <source>
        <dbReference type="EMBL" id="RUO77003.1"/>
    </source>
</evidence>
<evidence type="ECO:0000313" key="3">
    <source>
        <dbReference type="Proteomes" id="UP000287908"/>
    </source>
</evidence>